<comment type="subcellular location">
    <subcellularLocation>
        <location evidence="1">Membrane</location>
        <topology evidence="1">Single-pass type I membrane protein</topology>
    </subcellularLocation>
</comment>
<dbReference type="PANTHER" id="PTHR24050">
    <property type="entry name" value="PA14 DOMAIN-CONTAINING PROTEIN"/>
    <property type="match status" value="1"/>
</dbReference>
<comment type="caution">
    <text evidence="13">The sequence shown here is derived from an EMBL/GenBank/DDBJ whole genome shotgun (WGS) entry which is preliminary data.</text>
</comment>
<dbReference type="InterPro" id="IPR001881">
    <property type="entry name" value="EGF-like_Ca-bd_dom"/>
</dbReference>
<dbReference type="CDD" id="cd00054">
    <property type="entry name" value="EGF_CA"/>
    <property type="match status" value="2"/>
</dbReference>
<evidence type="ECO:0000256" key="8">
    <source>
        <dbReference type="ARBA" id="ARBA00023136"/>
    </source>
</evidence>
<dbReference type="Pfam" id="PF13385">
    <property type="entry name" value="Laminin_G_3"/>
    <property type="match status" value="1"/>
</dbReference>
<dbReference type="GO" id="GO:0016020">
    <property type="term" value="C:membrane"/>
    <property type="evidence" value="ECO:0007669"/>
    <property type="project" value="UniProtKB-SubCell"/>
</dbReference>
<dbReference type="InterPro" id="IPR052235">
    <property type="entry name" value="Nephronectin_domain"/>
</dbReference>
<keyword evidence="7" id="KW-1133">Transmembrane helix</keyword>
<dbReference type="InterPro" id="IPR000742">
    <property type="entry name" value="EGF"/>
</dbReference>
<keyword evidence="4" id="KW-0732">Signal</keyword>
<dbReference type="Gene3D" id="2.10.25.10">
    <property type="entry name" value="Laminin"/>
    <property type="match status" value="2"/>
</dbReference>
<gene>
    <name evidence="13" type="ORF">PMEA_00011012</name>
</gene>
<evidence type="ECO:0000256" key="5">
    <source>
        <dbReference type="ARBA" id="ARBA00022737"/>
    </source>
</evidence>
<keyword evidence="14" id="KW-1185">Reference proteome</keyword>
<dbReference type="SMART" id="SM00179">
    <property type="entry name" value="EGF_CA"/>
    <property type="match status" value="2"/>
</dbReference>
<dbReference type="SUPFAM" id="SSF57184">
    <property type="entry name" value="Growth factor receptor domain"/>
    <property type="match status" value="1"/>
</dbReference>
<dbReference type="InterPro" id="IPR000152">
    <property type="entry name" value="EGF-type_Asp/Asn_hydroxyl_site"/>
</dbReference>
<dbReference type="PROSITE" id="PS00010">
    <property type="entry name" value="ASX_HYDROXYL"/>
    <property type="match status" value="2"/>
</dbReference>
<dbReference type="InterPro" id="IPR024731">
    <property type="entry name" value="NELL2-like_EGF"/>
</dbReference>
<dbReference type="EMBL" id="CALNXJ010000002">
    <property type="protein sequence ID" value="CAH3032901.1"/>
    <property type="molecule type" value="Genomic_DNA"/>
</dbReference>
<accession>A0AAU9VPK6</accession>
<dbReference type="PANTHER" id="PTHR24050:SF28">
    <property type="entry name" value="UROMODULIN-LIKE"/>
    <property type="match status" value="1"/>
</dbReference>
<evidence type="ECO:0000259" key="12">
    <source>
        <dbReference type="PROSITE" id="PS50026"/>
    </source>
</evidence>
<name>A0AAU9VPK6_9CNID</name>
<evidence type="ECO:0000256" key="7">
    <source>
        <dbReference type="ARBA" id="ARBA00022989"/>
    </source>
</evidence>
<keyword evidence="5" id="KW-0677">Repeat</keyword>
<dbReference type="Pfam" id="PF00024">
    <property type="entry name" value="PAN_1"/>
    <property type="match status" value="1"/>
</dbReference>
<dbReference type="GO" id="GO:0048731">
    <property type="term" value="P:system development"/>
    <property type="evidence" value="ECO:0007669"/>
    <property type="project" value="UniProtKB-ARBA"/>
</dbReference>
<feature type="domain" description="EGF-like" evidence="12">
    <location>
        <begin position="206"/>
        <end position="246"/>
    </location>
</feature>
<evidence type="ECO:0000313" key="14">
    <source>
        <dbReference type="Proteomes" id="UP001159428"/>
    </source>
</evidence>
<proteinExistence type="predicted"/>
<organism evidence="13 14">
    <name type="scientific">Pocillopora meandrina</name>
    <dbReference type="NCBI Taxonomy" id="46732"/>
    <lineage>
        <taxon>Eukaryota</taxon>
        <taxon>Metazoa</taxon>
        <taxon>Cnidaria</taxon>
        <taxon>Anthozoa</taxon>
        <taxon>Hexacorallia</taxon>
        <taxon>Scleractinia</taxon>
        <taxon>Astrocoeniina</taxon>
        <taxon>Pocilloporidae</taxon>
        <taxon>Pocillopora</taxon>
    </lineage>
</organism>
<dbReference type="InterPro" id="IPR009030">
    <property type="entry name" value="Growth_fac_rcpt_cys_sf"/>
</dbReference>
<sequence>MRARSSFALAAAFFGAWKAWILLIPVSTQVILPQPEHCRVLFFEAASFSDKVLNKSIIKNLTVKDEQLCQLRCFVEETCKSYNLGPPDSGGEGKRVCELSSSHHVLHPDYLVSKSGFTYRPSENLCGIPCPEKQSCFLVHNNGFTCLCPELEDSEKTCTEVSDVDECAANTHDCAADADCINTDGSFVCSCQVGYTGDGKLCQVSDVDECAANTHDCSADADCINTDGSFICSCQVGYIGDGKLCQGFPFRLRLNGIEEPLRLSGAASIAVSEDNITALYLDGSPLTYAVMPAIPILTTGFGISVWIKLLKYPNSFQPIYGDWSSNASFALSVNEDGRLCTEAKRQAPATGNVFSICGNLHDIPLNKWTHVGMSWRKTLGKLLLFINGETFEDYVHENPVLSFKNSGRLLHDIGFREDTGNTIQAYMSDFVIIDREKNGKNFVEEFFESHPLSKFA</sequence>
<dbReference type="AlphaFoldDB" id="A0AAU9VPK6"/>
<evidence type="ECO:0000256" key="2">
    <source>
        <dbReference type="ARBA" id="ARBA00022536"/>
    </source>
</evidence>
<dbReference type="PROSITE" id="PS50026">
    <property type="entry name" value="EGF_3"/>
    <property type="match status" value="2"/>
</dbReference>
<keyword evidence="2 11" id="KW-0245">EGF-like domain</keyword>
<evidence type="ECO:0000256" key="4">
    <source>
        <dbReference type="ARBA" id="ARBA00022729"/>
    </source>
</evidence>
<keyword evidence="8" id="KW-0472">Membrane</keyword>
<keyword evidence="3" id="KW-0812">Transmembrane</keyword>
<feature type="domain" description="EGF-like" evidence="12">
    <location>
        <begin position="163"/>
        <end position="203"/>
    </location>
</feature>
<dbReference type="Gene3D" id="2.60.120.200">
    <property type="match status" value="1"/>
</dbReference>
<dbReference type="SUPFAM" id="SSF49899">
    <property type="entry name" value="Concanavalin A-like lectins/glucanases"/>
    <property type="match status" value="1"/>
</dbReference>
<evidence type="ECO:0000256" key="3">
    <source>
        <dbReference type="ARBA" id="ARBA00022692"/>
    </source>
</evidence>
<evidence type="ECO:0000256" key="10">
    <source>
        <dbReference type="ARBA" id="ARBA00023180"/>
    </source>
</evidence>
<evidence type="ECO:0000256" key="6">
    <source>
        <dbReference type="ARBA" id="ARBA00022837"/>
    </source>
</evidence>
<dbReference type="Pfam" id="PF12947">
    <property type="entry name" value="EGF_3"/>
    <property type="match status" value="2"/>
</dbReference>
<dbReference type="Proteomes" id="UP001159428">
    <property type="component" value="Unassembled WGS sequence"/>
</dbReference>
<comment type="caution">
    <text evidence="11">Lacks conserved residue(s) required for the propagation of feature annotation.</text>
</comment>
<dbReference type="InterPro" id="IPR013320">
    <property type="entry name" value="ConA-like_dom_sf"/>
</dbReference>
<dbReference type="GO" id="GO:0048513">
    <property type="term" value="P:animal organ development"/>
    <property type="evidence" value="ECO:0007669"/>
    <property type="project" value="UniProtKB-ARBA"/>
</dbReference>
<keyword evidence="10" id="KW-0325">Glycoprotein</keyword>
<evidence type="ECO:0000256" key="11">
    <source>
        <dbReference type="PROSITE-ProRule" id="PRU00076"/>
    </source>
</evidence>
<evidence type="ECO:0000313" key="13">
    <source>
        <dbReference type="EMBL" id="CAH3032901.1"/>
    </source>
</evidence>
<dbReference type="SMART" id="SM00181">
    <property type="entry name" value="EGF"/>
    <property type="match status" value="3"/>
</dbReference>
<dbReference type="PROSITE" id="PS01187">
    <property type="entry name" value="EGF_CA"/>
    <property type="match status" value="1"/>
</dbReference>
<dbReference type="FunFam" id="2.10.25.10:FF:000202">
    <property type="entry name" value="Multiple epidermal growth factor-like domains 8"/>
    <property type="match status" value="1"/>
</dbReference>
<keyword evidence="9" id="KW-1015">Disulfide bond</keyword>
<evidence type="ECO:0000256" key="9">
    <source>
        <dbReference type="ARBA" id="ARBA00023157"/>
    </source>
</evidence>
<dbReference type="InterPro" id="IPR018097">
    <property type="entry name" value="EGF_Ca-bd_CS"/>
</dbReference>
<dbReference type="PROSITE" id="PS01186">
    <property type="entry name" value="EGF_2"/>
    <property type="match status" value="2"/>
</dbReference>
<reference evidence="13 14" key="1">
    <citation type="submission" date="2022-05" db="EMBL/GenBank/DDBJ databases">
        <authorList>
            <consortium name="Genoscope - CEA"/>
            <person name="William W."/>
        </authorList>
    </citation>
    <scope>NUCLEOTIDE SEQUENCE [LARGE SCALE GENOMIC DNA]</scope>
</reference>
<evidence type="ECO:0000256" key="1">
    <source>
        <dbReference type="ARBA" id="ARBA00004479"/>
    </source>
</evidence>
<dbReference type="InterPro" id="IPR003609">
    <property type="entry name" value="Pan_app"/>
</dbReference>
<protein>
    <recommendedName>
        <fullName evidence="12">EGF-like domain-containing protein</fullName>
    </recommendedName>
</protein>
<dbReference type="GO" id="GO:0005509">
    <property type="term" value="F:calcium ion binding"/>
    <property type="evidence" value="ECO:0007669"/>
    <property type="project" value="InterPro"/>
</dbReference>
<dbReference type="FunFam" id="2.10.25.10:FF:000653">
    <property type="entry name" value="Putative Fibrillin-1"/>
    <property type="match status" value="1"/>
</dbReference>
<keyword evidence="6" id="KW-0106">Calcium</keyword>